<feature type="transmembrane region" description="Helical" evidence="1">
    <location>
        <begin position="110"/>
        <end position="129"/>
    </location>
</feature>
<evidence type="ECO:0000313" key="2">
    <source>
        <dbReference type="EMBL" id="EES51931.1"/>
    </source>
</evidence>
<dbReference type="Proteomes" id="UP000009374">
    <property type="component" value="Unassembled WGS sequence"/>
</dbReference>
<name>C6HZZ3_9BACT</name>
<dbReference type="EMBL" id="GG693884">
    <property type="protein sequence ID" value="EES51931.1"/>
    <property type="molecule type" value="Genomic_DNA"/>
</dbReference>
<keyword evidence="3" id="KW-1185">Reference proteome</keyword>
<dbReference type="AlphaFoldDB" id="C6HZZ3"/>
<sequence>MITPQNRDREAALSYIERYFLPSSALLGMVGMGGLFLLSTYQWQRHTLTVPAFTREMTIGLMAGLLSLLHARYQYFILENFPRHYAELSSRADRMVLSRPAAIVHPRRRLVVMGYVAGILLFLLAVGFLHRGVSWIGVVSFAMAGFFITRVAFWKKVVETARANGSGGGQ</sequence>
<proteinExistence type="predicted"/>
<feature type="transmembrane region" description="Helical" evidence="1">
    <location>
        <begin position="20"/>
        <end position="39"/>
    </location>
</feature>
<feature type="transmembrane region" description="Helical" evidence="1">
    <location>
        <begin position="59"/>
        <end position="78"/>
    </location>
</feature>
<evidence type="ECO:0000313" key="3">
    <source>
        <dbReference type="Proteomes" id="UP000009374"/>
    </source>
</evidence>
<accession>C6HZZ3</accession>
<reference evidence="2 3" key="1">
    <citation type="journal article" date="2009" name="Appl. Environ. Microbiol.">
        <title>Community genomic and proteomic analyses of chemoautotrophic iron-oxidizing "Leptospirillum rubarum" (Group II) and "Leptospirillum ferrodiazotrophum" (Group III) bacteria in acid mine drainage biofilms.</title>
        <authorList>
            <person name="Goltsman D.S."/>
            <person name="Denef V.J."/>
            <person name="Singer S.W."/>
            <person name="VerBerkmoes N.C."/>
            <person name="Lefsrud M."/>
            <person name="Mueller R.S."/>
            <person name="Dick G.J."/>
            <person name="Sun C.L."/>
            <person name="Wheeler K.E."/>
            <person name="Zemla A."/>
            <person name="Baker B.J."/>
            <person name="Hauser L."/>
            <person name="Land M."/>
            <person name="Shah M.B."/>
            <person name="Thelen M.P."/>
            <person name="Hettich R.L."/>
            <person name="Banfield J.F."/>
        </authorList>
    </citation>
    <scope>NUCLEOTIDE SEQUENCE [LARGE SCALE GENOMIC DNA]</scope>
</reference>
<keyword evidence="1" id="KW-0472">Membrane</keyword>
<evidence type="ECO:0000256" key="1">
    <source>
        <dbReference type="SAM" id="Phobius"/>
    </source>
</evidence>
<organism evidence="2 3">
    <name type="scientific">Leptospirillum ferrodiazotrophum</name>
    <dbReference type="NCBI Taxonomy" id="412449"/>
    <lineage>
        <taxon>Bacteria</taxon>
        <taxon>Pseudomonadati</taxon>
        <taxon>Nitrospirota</taxon>
        <taxon>Nitrospiria</taxon>
        <taxon>Nitrospirales</taxon>
        <taxon>Nitrospiraceae</taxon>
        <taxon>Leptospirillum</taxon>
    </lineage>
</organism>
<keyword evidence="1" id="KW-1133">Transmembrane helix</keyword>
<feature type="transmembrane region" description="Helical" evidence="1">
    <location>
        <begin position="135"/>
        <end position="153"/>
    </location>
</feature>
<keyword evidence="1" id="KW-0812">Transmembrane</keyword>
<protein>
    <submittedName>
        <fullName evidence="2">Uncharacterized protein</fullName>
    </submittedName>
</protein>
<gene>
    <name evidence="2" type="ORF">UBAL3_95450151a</name>
</gene>